<dbReference type="Gene3D" id="2.40.10.10">
    <property type="entry name" value="Trypsin-like serine proteases"/>
    <property type="match status" value="1"/>
</dbReference>
<name>A0ABV2SEG8_9GAMM</name>
<reference evidence="5 6" key="1">
    <citation type="submission" date="2024-06" db="EMBL/GenBank/DDBJ databases">
        <title>Genomic Encyclopedia of Type Strains, Phase V (KMG-V): Genome sequencing to study the core and pangenomes of soil and plant-associated prokaryotes.</title>
        <authorList>
            <person name="Whitman W."/>
        </authorList>
    </citation>
    <scope>NUCLEOTIDE SEQUENCE [LARGE SCALE GENOMIC DNA]</scope>
    <source>
        <strain evidence="5 6">NE40</strain>
    </source>
</reference>
<dbReference type="PROSITE" id="PS50240">
    <property type="entry name" value="TRYPSIN_DOM"/>
    <property type="match status" value="1"/>
</dbReference>
<evidence type="ECO:0000313" key="6">
    <source>
        <dbReference type="Proteomes" id="UP001549366"/>
    </source>
</evidence>
<dbReference type="InterPro" id="IPR033116">
    <property type="entry name" value="TRYPSIN_SER"/>
</dbReference>
<dbReference type="InterPro" id="IPR051487">
    <property type="entry name" value="Ser/Thr_Proteases_Immune/Dev"/>
</dbReference>
<keyword evidence="2" id="KW-0720">Serine protease</keyword>
<evidence type="ECO:0000259" key="4">
    <source>
        <dbReference type="PROSITE" id="PS50240"/>
    </source>
</evidence>
<dbReference type="Proteomes" id="UP001549366">
    <property type="component" value="Unassembled WGS sequence"/>
</dbReference>
<evidence type="ECO:0000256" key="3">
    <source>
        <dbReference type="SAM" id="Phobius"/>
    </source>
</evidence>
<protein>
    <submittedName>
        <fullName evidence="5">V8-like Glu-specific endopeptidase</fullName>
    </submittedName>
</protein>
<keyword evidence="3" id="KW-0472">Membrane</keyword>
<feature type="transmembrane region" description="Helical" evidence="3">
    <location>
        <begin position="45"/>
        <end position="68"/>
    </location>
</feature>
<accession>A0ABV2SEG8</accession>
<keyword evidence="2" id="KW-0645">Protease</keyword>
<dbReference type="InterPro" id="IPR001254">
    <property type="entry name" value="Trypsin_dom"/>
</dbReference>
<keyword evidence="1" id="KW-1015">Disulfide bond</keyword>
<dbReference type="SMART" id="SM00020">
    <property type="entry name" value="Tryp_SPc"/>
    <property type="match status" value="1"/>
</dbReference>
<dbReference type="SUPFAM" id="SSF50494">
    <property type="entry name" value="Trypsin-like serine proteases"/>
    <property type="match status" value="1"/>
</dbReference>
<dbReference type="InterPro" id="IPR043504">
    <property type="entry name" value="Peptidase_S1_PA_chymotrypsin"/>
</dbReference>
<keyword evidence="3" id="KW-0812">Transmembrane</keyword>
<feature type="domain" description="Peptidase S1" evidence="4">
    <location>
        <begin position="77"/>
        <end position="352"/>
    </location>
</feature>
<gene>
    <name evidence="5" type="ORF">V5J35_000986</name>
</gene>
<dbReference type="RefSeq" id="WP_354010177.1">
    <property type="nucleotide sequence ID" value="NZ_JBEWTA010000001.1"/>
</dbReference>
<keyword evidence="3" id="KW-1133">Transmembrane helix</keyword>
<dbReference type="PROSITE" id="PS00135">
    <property type="entry name" value="TRYPSIN_SER"/>
    <property type="match status" value="1"/>
</dbReference>
<dbReference type="Pfam" id="PF00089">
    <property type="entry name" value="Trypsin"/>
    <property type="match status" value="1"/>
</dbReference>
<evidence type="ECO:0000256" key="2">
    <source>
        <dbReference type="RuleBase" id="RU363034"/>
    </source>
</evidence>
<proteinExistence type="predicted"/>
<dbReference type="PANTHER" id="PTHR24256">
    <property type="entry name" value="TRYPTASE-RELATED"/>
    <property type="match status" value="1"/>
</dbReference>
<dbReference type="InterPro" id="IPR018114">
    <property type="entry name" value="TRYPSIN_HIS"/>
</dbReference>
<keyword evidence="2" id="KW-0378">Hydrolase</keyword>
<organism evidence="5 6">
    <name type="scientific">Endozoicomonas lisbonensis</name>
    <dbReference type="NCBI Taxonomy" id="3120522"/>
    <lineage>
        <taxon>Bacteria</taxon>
        <taxon>Pseudomonadati</taxon>
        <taxon>Pseudomonadota</taxon>
        <taxon>Gammaproteobacteria</taxon>
        <taxon>Oceanospirillales</taxon>
        <taxon>Endozoicomonadaceae</taxon>
        <taxon>Endozoicomonas</taxon>
    </lineage>
</organism>
<evidence type="ECO:0000256" key="1">
    <source>
        <dbReference type="ARBA" id="ARBA00023157"/>
    </source>
</evidence>
<comment type="caution">
    <text evidence="5">The sequence shown here is derived from an EMBL/GenBank/DDBJ whole genome shotgun (WGS) entry which is preliminary data.</text>
</comment>
<sequence length="569" mass="63677">MSQYEHFDITLQHLFQRNKKITMYFISSPTIRVAAYPFNKESAKAIKTIFFTIFFFVLISQFASAAALPSHSRVKRIIGGTLVQSNQYPEIALLKAKSYFSEEFKPACTATLIRSREKPPASAWLLSAAHCLKNRTRDKFFIYFKNSSELSETKFPIEQIIISPDEENGGIIRYETFKINDAALIKIKPPENIKPMGIDFHEITDADISSGKYNGAIIAGYGKDGLENTRALAELVQGPLKSQNCWNNNSVFPKLKQYLLCSSSLPDGEKGTFYGDSGGPYFITDGISRKMIGVISAGSRGLVVEKDEEGNPEKDSYNFNYYAKTSYLKDFIISRTGIDDDRLFAWGNSLLGAARVYKGTEVGMCKVTRDSQATICTLDIANKRCLCAYEYPGKYYEYFNENDFDTLLGDVNALYQWYNWSQSIPPNVIFSTLSQDEATTISKTATTPSPLATTSVHIDQSEPVVPCLVEFDDSFRLPDFKSTTNVTQAPTPAKPSGKAKKRFFIGTVDQQHQCIVVDADSHQTLAKSQYKVLVHYQYASNNAGSQTLESTRSLPLLLATFSALWFLAQ</sequence>
<evidence type="ECO:0000313" key="5">
    <source>
        <dbReference type="EMBL" id="MET4755794.1"/>
    </source>
</evidence>
<dbReference type="InterPro" id="IPR009003">
    <property type="entry name" value="Peptidase_S1_PA"/>
</dbReference>
<dbReference type="PROSITE" id="PS00134">
    <property type="entry name" value="TRYPSIN_HIS"/>
    <property type="match status" value="1"/>
</dbReference>
<keyword evidence="6" id="KW-1185">Reference proteome</keyword>
<dbReference type="EMBL" id="JBEWTB010000002">
    <property type="protein sequence ID" value="MET4755794.1"/>
    <property type="molecule type" value="Genomic_DNA"/>
</dbReference>